<comment type="subcellular location">
    <subcellularLocation>
        <location evidence="1">Cell inner membrane</location>
        <topology evidence="1">Multi-pass membrane protein</topology>
    </subcellularLocation>
</comment>
<name>A0A2T4IGD5_9RHOO</name>
<feature type="transmembrane region" description="Helical" evidence="1">
    <location>
        <begin position="341"/>
        <end position="363"/>
    </location>
</feature>
<keyword evidence="1" id="KW-0997">Cell inner membrane</keyword>
<dbReference type="PANTHER" id="PTHR30221:SF1">
    <property type="entry name" value="SMALL-CONDUCTANCE MECHANOSENSITIVE CHANNEL"/>
    <property type="match status" value="1"/>
</dbReference>
<feature type="transmembrane region" description="Helical" evidence="1">
    <location>
        <begin position="68"/>
        <end position="89"/>
    </location>
</feature>
<feature type="transmembrane region" description="Helical" evidence="1">
    <location>
        <begin position="162"/>
        <end position="182"/>
    </location>
</feature>
<dbReference type="InterPro" id="IPR008910">
    <property type="entry name" value="MSC_TM_helix"/>
</dbReference>
<organism evidence="2 3">
    <name type="scientific">Pseudothauera lacus</name>
    <dbReference type="NCBI Taxonomy" id="2136175"/>
    <lineage>
        <taxon>Bacteria</taxon>
        <taxon>Pseudomonadati</taxon>
        <taxon>Pseudomonadota</taxon>
        <taxon>Betaproteobacteria</taxon>
        <taxon>Rhodocyclales</taxon>
        <taxon>Zoogloeaceae</taxon>
        <taxon>Pseudothauera</taxon>
    </lineage>
</organism>
<dbReference type="EMBL" id="PZKC01000005">
    <property type="protein sequence ID" value="PTD96833.1"/>
    <property type="molecule type" value="Genomic_DNA"/>
</dbReference>
<keyword evidence="1" id="KW-0406">Ion transport</keyword>
<keyword evidence="1" id="KW-0472">Membrane</keyword>
<feature type="transmembrane region" description="Helical" evidence="1">
    <location>
        <begin position="202"/>
        <end position="229"/>
    </location>
</feature>
<evidence type="ECO:0000256" key="1">
    <source>
        <dbReference type="RuleBase" id="RU369025"/>
    </source>
</evidence>
<feature type="transmembrane region" description="Helical" evidence="1">
    <location>
        <begin position="109"/>
        <end position="129"/>
    </location>
</feature>
<accession>A0A2T4IGD5</accession>
<keyword evidence="3" id="KW-1185">Reference proteome</keyword>
<comment type="subunit">
    <text evidence="1">Homoheptamer.</text>
</comment>
<feature type="transmembrane region" description="Helical" evidence="1">
    <location>
        <begin position="375"/>
        <end position="400"/>
    </location>
</feature>
<feature type="transmembrane region" description="Helical" evidence="1">
    <location>
        <begin position="291"/>
        <end position="320"/>
    </location>
</feature>
<dbReference type="Pfam" id="PF05552">
    <property type="entry name" value="MS_channel_1st_1"/>
    <property type="match status" value="4"/>
</dbReference>
<reference evidence="2 3" key="1">
    <citation type="submission" date="2018-03" db="EMBL/GenBank/DDBJ databases">
        <authorList>
            <person name="Keele B.F."/>
        </authorList>
    </citation>
    <scope>NUCLEOTIDE SEQUENCE [LARGE SCALE GENOMIC DNA]</scope>
    <source>
        <strain evidence="2 3">D20</strain>
    </source>
</reference>
<evidence type="ECO:0000313" key="2">
    <source>
        <dbReference type="EMBL" id="PTD96833.1"/>
    </source>
</evidence>
<dbReference type="GO" id="GO:0005886">
    <property type="term" value="C:plasma membrane"/>
    <property type="evidence" value="ECO:0007669"/>
    <property type="project" value="UniProtKB-SubCell"/>
</dbReference>
<proteinExistence type="inferred from homology"/>
<keyword evidence="1" id="KW-1133">Transmembrane helix</keyword>
<feature type="transmembrane region" description="Helical" evidence="1">
    <location>
        <begin position="250"/>
        <end position="271"/>
    </location>
</feature>
<keyword evidence="1" id="KW-0812">Transmembrane</keyword>
<dbReference type="GO" id="GO:0008381">
    <property type="term" value="F:mechanosensitive monoatomic ion channel activity"/>
    <property type="evidence" value="ECO:0007669"/>
    <property type="project" value="InterPro"/>
</dbReference>
<keyword evidence="1" id="KW-1003">Cell membrane</keyword>
<reference evidence="2 3" key="2">
    <citation type="submission" date="2018-04" db="EMBL/GenBank/DDBJ databases">
        <title>Thauera lacus sp. nov., isolated from an saline lake in Inner Mongolia, China.</title>
        <authorList>
            <person name="Liang Q.-Y."/>
        </authorList>
    </citation>
    <scope>NUCLEOTIDE SEQUENCE [LARGE SCALE GENOMIC DNA]</scope>
    <source>
        <strain evidence="2 3">D20</strain>
    </source>
</reference>
<gene>
    <name evidence="2" type="ORF">C8261_08480</name>
</gene>
<comment type="caution">
    <text evidence="2">The sequence shown here is derived from an EMBL/GenBank/DDBJ whole genome shotgun (WGS) entry which is preliminary data.</text>
</comment>
<comment type="similarity">
    <text evidence="1">Belongs to the MscS (TC 1.A.23) family.</text>
</comment>
<protein>
    <recommendedName>
        <fullName evidence="1">Small-conductance mechanosensitive channel</fullName>
    </recommendedName>
</protein>
<keyword evidence="1" id="KW-0407">Ion channel</keyword>
<dbReference type="AlphaFoldDB" id="A0A2T4IGD5"/>
<dbReference type="OrthoDB" id="1411407at2"/>
<keyword evidence="1" id="KW-0813">Transport</keyword>
<dbReference type="RefSeq" id="WP_107493234.1">
    <property type="nucleotide sequence ID" value="NZ_PZKC01000005.1"/>
</dbReference>
<feature type="transmembrane region" description="Helical" evidence="1">
    <location>
        <begin position="421"/>
        <end position="441"/>
    </location>
</feature>
<dbReference type="InterPro" id="IPR045275">
    <property type="entry name" value="MscS_archaea/bacteria_type"/>
</dbReference>
<dbReference type="PANTHER" id="PTHR30221">
    <property type="entry name" value="SMALL-CONDUCTANCE MECHANOSENSITIVE CHANNEL"/>
    <property type="match status" value="1"/>
</dbReference>
<dbReference type="NCBIfam" id="NF033912">
    <property type="entry name" value="msc"/>
    <property type="match status" value="1"/>
</dbReference>
<evidence type="ECO:0000313" key="3">
    <source>
        <dbReference type="Proteomes" id="UP000241193"/>
    </source>
</evidence>
<dbReference type="Proteomes" id="UP000241193">
    <property type="component" value="Unassembled WGS sequence"/>
</dbReference>
<comment type="caution">
    <text evidence="1">Lacks conserved residue(s) required for the propagation of feature annotation.</text>
</comment>
<sequence length="494" mass="51719">MEQSTMWSTLGATLGGSLPTVLGALAILAIGWFAAVSLRALVRRLLIVARVNERLASTTGQAFDVEKAGALTVFWLVLLVTLIAVLNALDLQTVSAPFAALLERITTYLPHLLAGTVLTVVAWVVATVLRALTRKALAATTLDDRLAAEAGMEPMSANLANVLFWLVILLFLPAVLGAFQLHGLLEPVQGMIDQALSMVPNIFAAAVIGFVGWLVASVLRGLVSNLLAAAGADKLGGSVGLAETVKVSRLAGILVFILVFVPSLIAALDALKVEAVSGPAIDMLQQFFNAVPHILAAAVILTVTWFVARFAAGLAAKLLAGIGFDLLPGRLGFAHAFKGELTASVLVGRLVLFFAMLFATVEAANRLGFTQVSDIVALFIQFGGDILLGGVILVIGFWLANLAHDAINNASGEHTGGLARVARVAILGLVLAMGLRAMGIADDIVNLAFGLTLGAVAVAVALSFGLGGREAAGRQMEHWLAQWRKEAPKDVRRD</sequence>
<feature type="transmembrane region" description="Helical" evidence="1">
    <location>
        <begin position="447"/>
        <end position="466"/>
    </location>
</feature>
<comment type="function">
    <text evidence="1">Mechanosensitive channel that participates in the regulation of osmotic pressure changes within the cell, opening in response to stretch forces in the membrane lipid bilayer, without the need for other proteins. Contributes to normal resistance to hypoosmotic shock. Forms an ion channel of 1.0 nanosiemens conductance with a slight preference for anions.</text>
</comment>
<feature type="transmembrane region" description="Helical" evidence="1">
    <location>
        <begin position="20"/>
        <end position="42"/>
    </location>
</feature>